<evidence type="ECO:0000313" key="1">
    <source>
        <dbReference type="EMBL" id="CAG8783334.1"/>
    </source>
</evidence>
<comment type="caution">
    <text evidence="1">The sequence shown here is derived from an EMBL/GenBank/DDBJ whole genome shotgun (WGS) entry which is preliminary data.</text>
</comment>
<dbReference type="SUPFAM" id="SSF53098">
    <property type="entry name" value="Ribonuclease H-like"/>
    <property type="match status" value="1"/>
</dbReference>
<dbReference type="EMBL" id="CAJVPY010022606">
    <property type="protein sequence ID" value="CAG8783334.1"/>
    <property type="molecule type" value="Genomic_DNA"/>
</dbReference>
<feature type="non-terminal residue" evidence="1">
    <location>
        <position position="1"/>
    </location>
</feature>
<dbReference type="InterPro" id="IPR012337">
    <property type="entry name" value="RNaseH-like_sf"/>
</dbReference>
<dbReference type="AlphaFoldDB" id="A0A9N9P1E3"/>
<proteinExistence type="predicted"/>
<gene>
    <name evidence="1" type="ORF">DERYTH_LOCUS19915</name>
</gene>
<keyword evidence="2" id="KW-1185">Reference proteome</keyword>
<dbReference type="OrthoDB" id="2468081at2759"/>
<protein>
    <submittedName>
        <fullName evidence="1">21891_t:CDS:1</fullName>
    </submittedName>
</protein>
<name>A0A9N9P1E3_9GLOM</name>
<sequence length="144" mass="16926">RNDGDVLDNLLLDNYEWQYLDELVLLLQPFAQSITFMRGSQYLTMDMMYPTIYKLIQHLDDISIKLTTSEIQDICEIMNDSMLSRWDEPKEIGLIASYLDPYFKNLHFLSPSKKIEIVNLLRTKIANLSDLSTFTTSYSYSRYT</sequence>
<evidence type="ECO:0000313" key="2">
    <source>
        <dbReference type="Proteomes" id="UP000789405"/>
    </source>
</evidence>
<reference evidence="1" key="1">
    <citation type="submission" date="2021-06" db="EMBL/GenBank/DDBJ databases">
        <authorList>
            <person name="Kallberg Y."/>
            <person name="Tangrot J."/>
            <person name="Rosling A."/>
        </authorList>
    </citation>
    <scope>NUCLEOTIDE SEQUENCE</scope>
    <source>
        <strain evidence="1">MA453B</strain>
    </source>
</reference>
<organism evidence="1 2">
    <name type="scientific">Dentiscutata erythropus</name>
    <dbReference type="NCBI Taxonomy" id="1348616"/>
    <lineage>
        <taxon>Eukaryota</taxon>
        <taxon>Fungi</taxon>
        <taxon>Fungi incertae sedis</taxon>
        <taxon>Mucoromycota</taxon>
        <taxon>Glomeromycotina</taxon>
        <taxon>Glomeromycetes</taxon>
        <taxon>Diversisporales</taxon>
        <taxon>Gigasporaceae</taxon>
        <taxon>Dentiscutata</taxon>
    </lineage>
</organism>
<dbReference type="Proteomes" id="UP000789405">
    <property type="component" value="Unassembled WGS sequence"/>
</dbReference>
<accession>A0A9N9P1E3</accession>